<dbReference type="PANTHER" id="PTHR12110">
    <property type="entry name" value="HYDROXYPYRUVATE ISOMERASE"/>
    <property type="match status" value="1"/>
</dbReference>
<dbReference type="Gene3D" id="3.20.20.150">
    <property type="entry name" value="Divalent-metal-dependent TIM barrel enzymes"/>
    <property type="match status" value="1"/>
</dbReference>
<dbReference type="SUPFAM" id="SSF51658">
    <property type="entry name" value="Xylose isomerase-like"/>
    <property type="match status" value="1"/>
</dbReference>
<accession>A0A329MKQ9</accession>
<organism evidence="2 3">
    <name type="scientific">Paenibacillus contaminans</name>
    <dbReference type="NCBI Taxonomy" id="450362"/>
    <lineage>
        <taxon>Bacteria</taxon>
        <taxon>Bacillati</taxon>
        <taxon>Bacillota</taxon>
        <taxon>Bacilli</taxon>
        <taxon>Bacillales</taxon>
        <taxon>Paenibacillaceae</taxon>
        <taxon>Paenibacillus</taxon>
    </lineage>
</organism>
<dbReference type="Proteomes" id="UP000250369">
    <property type="component" value="Unassembled WGS sequence"/>
</dbReference>
<dbReference type="EMBL" id="QMFB01000012">
    <property type="protein sequence ID" value="RAV19293.1"/>
    <property type="molecule type" value="Genomic_DNA"/>
</dbReference>
<dbReference type="Pfam" id="PF01261">
    <property type="entry name" value="AP_endonuc_2"/>
    <property type="match status" value="1"/>
</dbReference>
<dbReference type="AlphaFoldDB" id="A0A329MKQ9"/>
<feature type="domain" description="Xylose isomerase-like TIM barrel" evidence="1">
    <location>
        <begin position="21"/>
        <end position="273"/>
    </location>
</feature>
<name>A0A329MKQ9_9BACL</name>
<evidence type="ECO:0000313" key="2">
    <source>
        <dbReference type="EMBL" id="RAV19293.1"/>
    </source>
</evidence>
<protein>
    <submittedName>
        <fullName evidence="2">Sugar phosphate isomerase/epimerase</fullName>
    </submittedName>
</protein>
<dbReference type="InterPro" id="IPR013022">
    <property type="entry name" value="Xyl_isomerase-like_TIM-brl"/>
</dbReference>
<keyword evidence="2" id="KW-0413">Isomerase</keyword>
<proteinExistence type="predicted"/>
<evidence type="ECO:0000259" key="1">
    <source>
        <dbReference type="Pfam" id="PF01261"/>
    </source>
</evidence>
<dbReference type="RefSeq" id="WP_113032658.1">
    <property type="nucleotide sequence ID" value="NZ_QMFB01000012.1"/>
</dbReference>
<gene>
    <name evidence="2" type="ORF">DQG23_20040</name>
</gene>
<dbReference type="GO" id="GO:0016853">
    <property type="term" value="F:isomerase activity"/>
    <property type="evidence" value="ECO:0007669"/>
    <property type="project" value="UniProtKB-KW"/>
</dbReference>
<reference evidence="2 3" key="1">
    <citation type="journal article" date="2009" name="Int. J. Syst. Evol. Microbiol.">
        <title>Paenibacillus contaminans sp. nov., isolated from a contaminated laboratory plate.</title>
        <authorList>
            <person name="Chou J.H."/>
            <person name="Lee J.H."/>
            <person name="Lin M.C."/>
            <person name="Chang P.S."/>
            <person name="Arun A.B."/>
            <person name="Young C.C."/>
            <person name="Chen W.M."/>
        </authorList>
    </citation>
    <scope>NUCLEOTIDE SEQUENCE [LARGE SCALE GENOMIC DNA]</scope>
    <source>
        <strain evidence="2 3">CKOBP-6</strain>
    </source>
</reference>
<sequence>MKLGILAHSFGQLPVHELAKQVNTHGFSYIQLALAKAIHGIDTRLGALSPGLGHHIGEAFDREGVRIAVLGCYFNPLHPDENVRRYGIDRFKEHLRFARDFGTRIVATETGSLDADYLFHPDNRNETSYQSVRTVLEELAEEAERWGTFVGIEVAATHVIHSPERMERLLADVPSSNIGIVLDPVNLLDAANIAGQDDVIEDAFRRLGSRIVLVHAKDAQRTAGGEVSHVAAGQGELNYALLGEKLRACKPHVDVVLESILPEETAAAADYVRRMLGGNR</sequence>
<keyword evidence="3" id="KW-1185">Reference proteome</keyword>
<evidence type="ECO:0000313" key="3">
    <source>
        <dbReference type="Proteomes" id="UP000250369"/>
    </source>
</evidence>
<dbReference type="InterPro" id="IPR050312">
    <property type="entry name" value="IolE/XylAMocC-like"/>
</dbReference>
<comment type="caution">
    <text evidence="2">The sequence shown here is derived from an EMBL/GenBank/DDBJ whole genome shotgun (WGS) entry which is preliminary data.</text>
</comment>
<dbReference type="OrthoDB" id="2063291at2"/>
<dbReference type="PANTHER" id="PTHR12110:SF21">
    <property type="entry name" value="XYLOSE ISOMERASE-LIKE TIM BARREL DOMAIN-CONTAINING PROTEIN"/>
    <property type="match status" value="1"/>
</dbReference>
<dbReference type="InterPro" id="IPR036237">
    <property type="entry name" value="Xyl_isomerase-like_sf"/>
</dbReference>